<dbReference type="AlphaFoldDB" id="A0A2S9JTY4"/>
<comment type="similarity">
    <text evidence="2">Belongs to the SusD family.</text>
</comment>
<dbReference type="InterPro" id="IPR033985">
    <property type="entry name" value="SusD-like_N"/>
</dbReference>
<evidence type="ECO:0000256" key="6">
    <source>
        <dbReference type="SAM" id="SignalP"/>
    </source>
</evidence>
<dbReference type="CDD" id="cd08977">
    <property type="entry name" value="SusD"/>
    <property type="match status" value="1"/>
</dbReference>
<name>A0A2S9JTY4_9SPHI</name>
<sequence>MKKLLIKTIIFFCISLHLACDKDFLDLEPLGEYSETNVWKDLNLAETFVNKMYINVFGTPFAAWRLSDYSDESHFVPDWGTGNFNKGLITSDNLYTWPATYATAHLNWNSLYANIRQTNIFFSKIEDIAADDPDFSDRLKGEVYFMRAATYHYLTTLYGGVPIITDVYGLNDDFLLPRNSYEECIDFIVSQLDSAAALLPESYSIDRAGRITKGGALGFKAKVLVYAASDLHNPEKNGAILQGYTNPELLGYTNGSSADRWRLAKNAAKAVIDMQTYSLYAAEPAQGDSIPQTIADYFLMKELTAEDIITIHYTPKTSTGGWVDPVIASNPNGYHGTGNQNPIGDLVDDYEMKDGSKFNWENPVHKANPYLNRDARFYATVLYEGVQWATRPSDALVMDPYSKIQTGYVYSTNGTMIKAGLDTRKGPIEDWNGSYSGYYLRKAVDPTISPTDGKKQDIPFRYMRYAEILLIYAEACNELGEDAEARTFVNMIRRRAGQPDLSGTINGDALRKAIRKERRIELAFEDHRFWDVRRWLIGPEASHQTHGVDIRYTVDRTQVASYRQPDGSTWGTPVYNRIEIPGDLRIWHNKLYFFPIMRDEILKNDLLIQNPGY</sequence>
<dbReference type="InterPro" id="IPR012944">
    <property type="entry name" value="SusD_RagB_dom"/>
</dbReference>
<gene>
    <name evidence="9" type="ORF">C5749_05510</name>
</gene>
<proteinExistence type="inferred from homology"/>
<feature type="domain" description="RagB/SusD" evidence="7">
    <location>
        <begin position="317"/>
        <end position="613"/>
    </location>
</feature>
<reference evidence="9 10" key="1">
    <citation type="submission" date="2018-02" db="EMBL/GenBank/DDBJ databases">
        <title>The draft genome of Sphingobacterium gobiense H7.</title>
        <authorList>
            <person name="Li L."/>
            <person name="Liu L."/>
            <person name="Zhang X."/>
            <person name="Wang T."/>
            <person name="Liang L."/>
        </authorList>
    </citation>
    <scope>NUCLEOTIDE SEQUENCE [LARGE SCALE GENOMIC DNA]</scope>
    <source>
        <strain evidence="9 10">ACCC 05757</strain>
    </source>
</reference>
<keyword evidence="10" id="KW-1185">Reference proteome</keyword>
<dbReference type="GO" id="GO:0009279">
    <property type="term" value="C:cell outer membrane"/>
    <property type="evidence" value="ECO:0007669"/>
    <property type="project" value="UniProtKB-SubCell"/>
</dbReference>
<evidence type="ECO:0000256" key="4">
    <source>
        <dbReference type="ARBA" id="ARBA00023136"/>
    </source>
</evidence>
<evidence type="ECO:0000259" key="7">
    <source>
        <dbReference type="Pfam" id="PF07980"/>
    </source>
</evidence>
<feature type="signal peptide" evidence="6">
    <location>
        <begin position="1"/>
        <end position="19"/>
    </location>
</feature>
<keyword evidence="5" id="KW-0998">Cell outer membrane</keyword>
<feature type="domain" description="SusD-like N-terminal" evidence="8">
    <location>
        <begin position="24"/>
        <end position="223"/>
    </location>
</feature>
<evidence type="ECO:0000256" key="1">
    <source>
        <dbReference type="ARBA" id="ARBA00004442"/>
    </source>
</evidence>
<protein>
    <submittedName>
        <fullName evidence="9">RagB/SusD family nutrient uptake outer membrane protein</fullName>
    </submittedName>
</protein>
<comment type="caution">
    <text evidence="9">The sequence shown here is derived from an EMBL/GenBank/DDBJ whole genome shotgun (WGS) entry which is preliminary data.</text>
</comment>
<organism evidence="9 10">
    <name type="scientific">Sphingobacterium gobiense</name>
    <dbReference type="NCBI Taxonomy" id="1382456"/>
    <lineage>
        <taxon>Bacteria</taxon>
        <taxon>Pseudomonadati</taxon>
        <taxon>Bacteroidota</taxon>
        <taxon>Sphingobacteriia</taxon>
        <taxon>Sphingobacteriales</taxon>
        <taxon>Sphingobacteriaceae</taxon>
        <taxon>Sphingobacterium</taxon>
    </lineage>
</organism>
<accession>A0A2S9JTY4</accession>
<evidence type="ECO:0000256" key="5">
    <source>
        <dbReference type="ARBA" id="ARBA00023237"/>
    </source>
</evidence>
<dbReference type="SUPFAM" id="SSF48452">
    <property type="entry name" value="TPR-like"/>
    <property type="match status" value="1"/>
</dbReference>
<dbReference type="Pfam" id="PF07980">
    <property type="entry name" value="SusD_RagB"/>
    <property type="match status" value="1"/>
</dbReference>
<evidence type="ECO:0000313" key="9">
    <source>
        <dbReference type="EMBL" id="PRD56688.1"/>
    </source>
</evidence>
<comment type="subcellular location">
    <subcellularLocation>
        <location evidence="1">Cell outer membrane</location>
    </subcellularLocation>
</comment>
<dbReference type="RefSeq" id="WP_105723734.1">
    <property type="nucleotide sequence ID" value="NZ_PVBS01000001.1"/>
</dbReference>
<evidence type="ECO:0000256" key="2">
    <source>
        <dbReference type="ARBA" id="ARBA00006275"/>
    </source>
</evidence>
<keyword evidence="3 6" id="KW-0732">Signal</keyword>
<evidence type="ECO:0000313" key="10">
    <source>
        <dbReference type="Proteomes" id="UP000238642"/>
    </source>
</evidence>
<dbReference type="Proteomes" id="UP000238642">
    <property type="component" value="Unassembled WGS sequence"/>
</dbReference>
<dbReference type="InterPro" id="IPR011990">
    <property type="entry name" value="TPR-like_helical_dom_sf"/>
</dbReference>
<evidence type="ECO:0000256" key="3">
    <source>
        <dbReference type="ARBA" id="ARBA00022729"/>
    </source>
</evidence>
<dbReference type="EMBL" id="PVBS01000001">
    <property type="protein sequence ID" value="PRD56688.1"/>
    <property type="molecule type" value="Genomic_DNA"/>
</dbReference>
<dbReference type="Pfam" id="PF14322">
    <property type="entry name" value="SusD-like_3"/>
    <property type="match status" value="1"/>
</dbReference>
<dbReference type="Gene3D" id="1.25.40.390">
    <property type="match status" value="1"/>
</dbReference>
<keyword evidence="4" id="KW-0472">Membrane</keyword>
<dbReference type="OrthoDB" id="5694214at2"/>
<evidence type="ECO:0000259" key="8">
    <source>
        <dbReference type="Pfam" id="PF14322"/>
    </source>
</evidence>
<feature type="chain" id="PRO_5015590640" evidence="6">
    <location>
        <begin position="20"/>
        <end position="613"/>
    </location>
</feature>